<name>C0QAP7_DESAH</name>
<feature type="transmembrane region" description="Helical" evidence="4">
    <location>
        <begin position="74"/>
        <end position="92"/>
    </location>
</feature>
<dbReference type="CDD" id="cd17477">
    <property type="entry name" value="MFS_YcaD_like"/>
    <property type="match status" value="1"/>
</dbReference>
<feature type="transmembrane region" description="Helical" evidence="4">
    <location>
        <begin position="355"/>
        <end position="373"/>
    </location>
</feature>
<keyword evidence="3 4" id="KW-0472">Membrane</keyword>
<sequence length="411" mass="44332">MKAALSPFVALYGATFVLMVGMGLLGSFLGVRLSIEGVSVATIGRVMTAYYVGLLVGAFFSTRLIQRVGHIRSFSAFAAVTTGVVLLHALYVSPFTWALLRFLTGISAIGLYTVIESWLCECSPQNVRGRVFAIYMVVSYLGQGVGQQLLNVGAPEAQTLFILSALFISLCIVPVATTRSIHPNPSEPAPFRFKAIFMKSPVGVLGCLVAGLISSAFYSMGPVFCQQFDMSLFELSWFMTAAILGGLLLQWPIGAISDRFDRSLVLLVLGVVVCLVTPGVMVAANTRIEYLIGTMVVYGGLIFSIYPVSVARAQDLFEPGEIVSVSTALLFAYGVGATLGPLVSSMVMEASPYGLFFFFMSVSAVYALIVFGLRRGERIEIVSAEDQGDFVFMHKTSVVALHQDLPEDELF</sequence>
<feature type="transmembrane region" description="Helical" evidence="4">
    <location>
        <begin position="9"/>
        <end position="31"/>
    </location>
</feature>
<dbReference type="PANTHER" id="PTHR23521:SF3">
    <property type="entry name" value="MFS TRANSPORTER"/>
    <property type="match status" value="1"/>
</dbReference>
<dbReference type="STRING" id="177437.HRM2_37720"/>
<keyword evidence="7" id="KW-1185">Reference proteome</keyword>
<dbReference type="HOGENOM" id="CLU_035018_1_1_7"/>
<dbReference type="InterPro" id="IPR011701">
    <property type="entry name" value="MFS"/>
</dbReference>
<feature type="transmembrane region" description="Helical" evidence="4">
    <location>
        <begin position="202"/>
        <end position="220"/>
    </location>
</feature>
<dbReference type="InterPro" id="IPR036259">
    <property type="entry name" value="MFS_trans_sf"/>
</dbReference>
<dbReference type="PANTHER" id="PTHR23521">
    <property type="entry name" value="TRANSPORTER MFS SUPERFAMILY"/>
    <property type="match status" value="1"/>
</dbReference>
<accession>C0QAP7</accession>
<dbReference type="Pfam" id="PF07690">
    <property type="entry name" value="MFS_1"/>
    <property type="match status" value="1"/>
</dbReference>
<evidence type="ECO:0000259" key="5">
    <source>
        <dbReference type="PROSITE" id="PS50850"/>
    </source>
</evidence>
<dbReference type="AlphaFoldDB" id="C0QAP7"/>
<reference evidence="6 7" key="1">
    <citation type="journal article" date="2009" name="Environ. Microbiol.">
        <title>Genome sequence of Desulfobacterium autotrophicum HRM2, a marine sulfate reducer oxidizing organic carbon completely to carbon dioxide.</title>
        <authorList>
            <person name="Strittmatter A.W."/>
            <person name="Liesegang H."/>
            <person name="Rabus R."/>
            <person name="Decker I."/>
            <person name="Amann J."/>
            <person name="Andres S."/>
            <person name="Henne A."/>
            <person name="Fricke W.F."/>
            <person name="Martinez-Arias R."/>
            <person name="Bartels D."/>
            <person name="Goesmann A."/>
            <person name="Krause L."/>
            <person name="Puehler A."/>
            <person name="Klenk H.P."/>
            <person name="Richter M."/>
            <person name="Schuler M."/>
            <person name="Gloeckner F.O."/>
            <person name="Meyerdierks A."/>
            <person name="Gottschalk G."/>
            <person name="Amann R."/>
        </authorList>
    </citation>
    <scope>NUCLEOTIDE SEQUENCE [LARGE SCALE GENOMIC DNA]</scope>
    <source>
        <strain evidence="7">ATCC 43914 / DSM 3382 / HRM2</strain>
    </source>
</reference>
<evidence type="ECO:0000313" key="6">
    <source>
        <dbReference type="EMBL" id="ACN16830.1"/>
    </source>
</evidence>
<protein>
    <submittedName>
        <fullName evidence="6">Permease of the major facilitator superfamily</fullName>
    </submittedName>
</protein>
<feature type="transmembrane region" description="Helical" evidence="4">
    <location>
        <begin position="98"/>
        <end position="119"/>
    </location>
</feature>
<proteinExistence type="predicted"/>
<feature type="transmembrane region" description="Helical" evidence="4">
    <location>
        <begin position="263"/>
        <end position="284"/>
    </location>
</feature>
<dbReference type="InterPro" id="IPR020846">
    <property type="entry name" value="MFS_dom"/>
</dbReference>
<evidence type="ECO:0000313" key="7">
    <source>
        <dbReference type="Proteomes" id="UP000000442"/>
    </source>
</evidence>
<keyword evidence="1 4" id="KW-0812">Transmembrane</keyword>
<feature type="transmembrane region" description="Helical" evidence="4">
    <location>
        <begin position="290"/>
        <end position="310"/>
    </location>
</feature>
<feature type="transmembrane region" description="Helical" evidence="4">
    <location>
        <begin position="322"/>
        <end position="343"/>
    </location>
</feature>
<organism evidence="6 7">
    <name type="scientific">Desulforapulum autotrophicum (strain ATCC 43914 / DSM 3382 / VKM B-1955 / HRM2)</name>
    <name type="common">Desulfobacterium autotrophicum</name>
    <dbReference type="NCBI Taxonomy" id="177437"/>
    <lineage>
        <taxon>Bacteria</taxon>
        <taxon>Pseudomonadati</taxon>
        <taxon>Thermodesulfobacteriota</taxon>
        <taxon>Desulfobacteria</taxon>
        <taxon>Desulfobacterales</taxon>
        <taxon>Desulfobacteraceae</taxon>
        <taxon>Desulforapulum</taxon>
    </lineage>
</organism>
<dbReference type="KEGG" id="dat:HRM2_37720"/>
<dbReference type="PROSITE" id="PS50850">
    <property type="entry name" value="MFS"/>
    <property type="match status" value="1"/>
</dbReference>
<feature type="transmembrane region" description="Helical" evidence="4">
    <location>
        <begin position="161"/>
        <end position="181"/>
    </location>
</feature>
<dbReference type="OrthoDB" id="9797524at2"/>
<feature type="domain" description="Major facilitator superfamily (MFS) profile" evidence="5">
    <location>
        <begin position="1"/>
        <end position="378"/>
    </location>
</feature>
<evidence type="ECO:0000256" key="2">
    <source>
        <dbReference type="ARBA" id="ARBA00022989"/>
    </source>
</evidence>
<dbReference type="GO" id="GO:0022857">
    <property type="term" value="F:transmembrane transporter activity"/>
    <property type="evidence" value="ECO:0007669"/>
    <property type="project" value="InterPro"/>
</dbReference>
<dbReference type="InterPro" id="IPR047200">
    <property type="entry name" value="MFS_YcaD-like"/>
</dbReference>
<evidence type="ECO:0000256" key="1">
    <source>
        <dbReference type="ARBA" id="ARBA00022692"/>
    </source>
</evidence>
<dbReference type="eggNOG" id="COG2814">
    <property type="taxonomic scope" value="Bacteria"/>
</dbReference>
<dbReference type="RefSeq" id="WP_015905576.1">
    <property type="nucleotide sequence ID" value="NC_012108.1"/>
</dbReference>
<gene>
    <name evidence="6" type="ordered locus">HRM2_37720</name>
</gene>
<dbReference type="GO" id="GO:0005886">
    <property type="term" value="C:plasma membrane"/>
    <property type="evidence" value="ECO:0007669"/>
    <property type="project" value="TreeGrafter"/>
</dbReference>
<keyword evidence="2 4" id="KW-1133">Transmembrane helix</keyword>
<evidence type="ECO:0000256" key="3">
    <source>
        <dbReference type="ARBA" id="ARBA00023136"/>
    </source>
</evidence>
<feature type="transmembrane region" description="Helical" evidence="4">
    <location>
        <begin position="131"/>
        <end position="149"/>
    </location>
</feature>
<dbReference type="EMBL" id="CP001087">
    <property type="protein sequence ID" value="ACN16830.1"/>
    <property type="molecule type" value="Genomic_DNA"/>
</dbReference>
<dbReference type="Gene3D" id="1.20.1250.20">
    <property type="entry name" value="MFS general substrate transporter like domains"/>
    <property type="match status" value="2"/>
</dbReference>
<feature type="transmembrane region" description="Helical" evidence="4">
    <location>
        <begin position="232"/>
        <end position="251"/>
    </location>
</feature>
<feature type="transmembrane region" description="Helical" evidence="4">
    <location>
        <begin position="43"/>
        <end position="62"/>
    </location>
</feature>
<evidence type="ECO:0000256" key="4">
    <source>
        <dbReference type="SAM" id="Phobius"/>
    </source>
</evidence>
<dbReference type="Proteomes" id="UP000000442">
    <property type="component" value="Chromosome"/>
</dbReference>
<dbReference type="SUPFAM" id="SSF103473">
    <property type="entry name" value="MFS general substrate transporter"/>
    <property type="match status" value="1"/>
</dbReference>